<gene>
    <name evidence="2" type="ORF">BZA70DRAFT_291140</name>
</gene>
<proteinExistence type="predicted"/>
<evidence type="ECO:0000313" key="2">
    <source>
        <dbReference type="EMBL" id="KAK7203554.1"/>
    </source>
</evidence>
<sequence length="70" mass="8212">MDHLTPSDKNHPGDPKKRKLFKRLRRELGFFLGLLFSLFQFILHALASFLRLASWMEFFVDGVKEMASDL</sequence>
<accession>A0ABR1F131</accession>
<dbReference type="RefSeq" id="XP_064766587.1">
    <property type="nucleotide sequence ID" value="XM_064914274.1"/>
</dbReference>
<keyword evidence="1" id="KW-1133">Transmembrane helix</keyword>
<dbReference type="EMBL" id="JBBJBU010000011">
    <property type="protein sequence ID" value="KAK7203554.1"/>
    <property type="molecule type" value="Genomic_DNA"/>
</dbReference>
<organism evidence="2 3">
    <name type="scientific">Myxozyma melibiosi</name>
    <dbReference type="NCBI Taxonomy" id="54550"/>
    <lineage>
        <taxon>Eukaryota</taxon>
        <taxon>Fungi</taxon>
        <taxon>Dikarya</taxon>
        <taxon>Ascomycota</taxon>
        <taxon>Saccharomycotina</taxon>
        <taxon>Lipomycetes</taxon>
        <taxon>Lipomycetales</taxon>
        <taxon>Lipomycetaceae</taxon>
        <taxon>Myxozyma</taxon>
    </lineage>
</organism>
<reference evidence="2 3" key="1">
    <citation type="submission" date="2024-03" db="EMBL/GenBank/DDBJ databases">
        <title>Genome-scale model development and genomic sequencing of the oleaginous clade Lipomyces.</title>
        <authorList>
            <consortium name="Lawrence Berkeley National Laboratory"/>
            <person name="Czajka J.J."/>
            <person name="Han Y."/>
            <person name="Kim J."/>
            <person name="Mondo S.J."/>
            <person name="Hofstad B.A."/>
            <person name="Robles A."/>
            <person name="Haridas S."/>
            <person name="Riley R."/>
            <person name="LaButti K."/>
            <person name="Pangilinan J."/>
            <person name="Andreopoulos W."/>
            <person name="Lipzen A."/>
            <person name="Yan J."/>
            <person name="Wang M."/>
            <person name="Ng V."/>
            <person name="Grigoriev I.V."/>
            <person name="Spatafora J.W."/>
            <person name="Magnuson J.K."/>
            <person name="Baker S.E."/>
            <person name="Pomraning K.R."/>
        </authorList>
    </citation>
    <scope>NUCLEOTIDE SEQUENCE [LARGE SCALE GENOMIC DNA]</scope>
    <source>
        <strain evidence="2 3">Phaff 52-87</strain>
    </source>
</reference>
<protein>
    <submittedName>
        <fullName evidence="2">Uncharacterized protein</fullName>
    </submittedName>
</protein>
<keyword evidence="3" id="KW-1185">Reference proteome</keyword>
<name>A0ABR1F131_9ASCO</name>
<comment type="caution">
    <text evidence="2">The sequence shown here is derived from an EMBL/GenBank/DDBJ whole genome shotgun (WGS) entry which is preliminary data.</text>
</comment>
<dbReference type="Proteomes" id="UP001498771">
    <property type="component" value="Unassembled WGS sequence"/>
</dbReference>
<evidence type="ECO:0000313" key="3">
    <source>
        <dbReference type="Proteomes" id="UP001498771"/>
    </source>
</evidence>
<dbReference type="GeneID" id="90039786"/>
<evidence type="ECO:0000256" key="1">
    <source>
        <dbReference type="SAM" id="Phobius"/>
    </source>
</evidence>
<keyword evidence="1" id="KW-0812">Transmembrane</keyword>
<keyword evidence="1" id="KW-0472">Membrane</keyword>
<feature type="transmembrane region" description="Helical" evidence="1">
    <location>
        <begin position="28"/>
        <end position="50"/>
    </location>
</feature>